<evidence type="ECO:0000313" key="3">
    <source>
        <dbReference type="EMBL" id="RLP75841.1"/>
    </source>
</evidence>
<evidence type="ECO:0000259" key="2">
    <source>
        <dbReference type="Pfam" id="PF24739"/>
    </source>
</evidence>
<keyword evidence="4" id="KW-1185">Reference proteome</keyword>
<dbReference type="OrthoDB" id="5187954at2"/>
<evidence type="ECO:0000313" key="4">
    <source>
        <dbReference type="Proteomes" id="UP000269692"/>
    </source>
</evidence>
<dbReference type="EMBL" id="RCTF01000014">
    <property type="protein sequence ID" value="RLP75841.1"/>
    <property type="molecule type" value="Genomic_DNA"/>
</dbReference>
<reference evidence="3 4" key="1">
    <citation type="submission" date="2018-10" db="EMBL/GenBank/DDBJ databases">
        <title>Xanthobacter tagetidis genome sequencing and assembly.</title>
        <authorList>
            <person name="Maclea K.S."/>
            <person name="Goen A.E."/>
            <person name="Fatima S.A."/>
        </authorList>
    </citation>
    <scope>NUCLEOTIDE SEQUENCE [LARGE SCALE GENOMIC DNA]</scope>
    <source>
        <strain evidence="3 4">ATCC 700314</strain>
    </source>
</reference>
<dbReference type="InterPro" id="IPR056107">
    <property type="entry name" value="DUF7690"/>
</dbReference>
<dbReference type="Proteomes" id="UP000269692">
    <property type="component" value="Unassembled WGS sequence"/>
</dbReference>
<dbReference type="Pfam" id="PF24739">
    <property type="entry name" value="DUF7690"/>
    <property type="match status" value="1"/>
</dbReference>
<feature type="domain" description="DUF7687" evidence="1">
    <location>
        <begin position="95"/>
        <end position="279"/>
    </location>
</feature>
<proteinExistence type="predicted"/>
<gene>
    <name evidence="3" type="ORF">D9R14_16250</name>
</gene>
<comment type="caution">
    <text evidence="3">The sequence shown here is derived from an EMBL/GenBank/DDBJ whole genome shotgun (WGS) entry which is preliminary data.</text>
</comment>
<dbReference type="AlphaFoldDB" id="A0A3L7A8D6"/>
<accession>A0A3L7A8D6</accession>
<dbReference type="Pfam" id="PF24736">
    <property type="entry name" value="DUF7687"/>
    <property type="match status" value="1"/>
</dbReference>
<organism evidence="3 4">
    <name type="scientific">Xanthobacter tagetidis</name>
    <dbReference type="NCBI Taxonomy" id="60216"/>
    <lineage>
        <taxon>Bacteria</taxon>
        <taxon>Pseudomonadati</taxon>
        <taxon>Pseudomonadota</taxon>
        <taxon>Alphaproteobacteria</taxon>
        <taxon>Hyphomicrobiales</taxon>
        <taxon>Xanthobacteraceae</taxon>
        <taxon>Xanthobacter</taxon>
    </lineage>
</organism>
<feature type="domain" description="DUF7690" evidence="2">
    <location>
        <begin position="6"/>
        <end position="89"/>
    </location>
</feature>
<sequence length="301" mass="34052">MVGGIVRANDAFKGLEKGFWAHVRSLSQTLGYTARGTGTIKVPSFEEILLGMKQLRLLNDHLIKNGAPTKFADTLIAYFAYRAETLNNTVQHQLMDKDSAKAMYERLLTVREYKVAAAMNKQKGEKKQVAYLTAMVNMLIEANADGIEYDHDPRQLTTVTRDGRPLRTLARRIDGAFPSAVNPVAVWEIKEYYHTTTFGSRVADGVYETLLDGMELEEMRLETGIDVEHLLIADAHYTWWECGRSYLCRMIDMLHMGYVDEILFGTEIEERLPAIVAGWVEKTRVRQAEAKAVLSDDTPLL</sequence>
<protein>
    <submittedName>
        <fullName evidence="3">Uncharacterized protein</fullName>
    </submittedName>
</protein>
<dbReference type="InterPro" id="IPR056104">
    <property type="entry name" value="DUF7687"/>
</dbReference>
<evidence type="ECO:0000259" key="1">
    <source>
        <dbReference type="Pfam" id="PF24736"/>
    </source>
</evidence>
<name>A0A3L7A8D6_9HYPH</name>